<evidence type="ECO:0000313" key="4">
    <source>
        <dbReference type="Proteomes" id="UP000265703"/>
    </source>
</evidence>
<evidence type="ECO:0000256" key="1">
    <source>
        <dbReference type="ARBA" id="ARBA00012369"/>
    </source>
</evidence>
<sequence length="353" mass="39728">MSEVHENGERDGAQSKIETRLLTYNIFIRPPLIKNNISDYKDFRLDYFIKNVLHEYGIICLEEMFQFGSCRRARLLEAARKEGFNYSLTSPTTTVFKLAVDGGLVMLSRFPIRESDILIYPSGVHSDRFSNKGALYAKIELAQKNNIHLFMTHTQASYVSAPPLTDTSVLVRQEQISLLRKFIDKCTLNALSEEPIILVGDMNVNSRPQPNSSDVNGDTAEYLNMVKILSGEGIEVSQIEESTSPGKRLYNNSKIVSVKDILKERYEHHPITFGDVIVADDGTVSPRETVLPGKDDLLAQASLDYIFLIGAGQSKQQVIIDIQRTRVEEFFVNDAPVTQLSDHYGVSTYLINP</sequence>
<dbReference type="SUPFAM" id="SSF56219">
    <property type="entry name" value="DNase I-like"/>
    <property type="match status" value="1"/>
</dbReference>
<accession>A0A397TL63</accession>
<dbReference type="InterPro" id="IPR036691">
    <property type="entry name" value="Endo/exonu/phosph_ase_sf"/>
</dbReference>
<dbReference type="GO" id="GO:0004767">
    <property type="term" value="F:sphingomyelin phosphodiesterase activity"/>
    <property type="evidence" value="ECO:0007669"/>
    <property type="project" value="UniProtKB-EC"/>
</dbReference>
<dbReference type="InterPro" id="IPR038772">
    <property type="entry name" value="Sph/SMPD2-like"/>
</dbReference>
<dbReference type="Gene3D" id="3.60.10.10">
    <property type="entry name" value="Endonuclease/exonuclease/phosphatase"/>
    <property type="match status" value="1"/>
</dbReference>
<dbReference type="STRING" id="658196.A0A397TL63"/>
<dbReference type="AlphaFoldDB" id="A0A397TL63"/>
<dbReference type="CDD" id="cd09078">
    <property type="entry name" value="nSMase"/>
    <property type="match status" value="1"/>
</dbReference>
<dbReference type="GO" id="GO:0004527">
    <property type="term" value="F:exonuclease activity"/>
    <property type="evidence" value="ECO:0007669"/>
    <property type="project" value="UniProtKB-KW"/>
</dbReference>
<dbReference type="PANTHER" id="PTHR16320:SF1">
    <property type="entry name" value="SPHINGOMYELINASE DDB_G0288017"/>
    <property type="match status" value="1"/>
</dbReference>
<keyword evidence="3" id="KW-0255">Endonuclease</keyword>
<dbReference type="PANTHER" id="PTHR16320">
    <property type="entry name" value="SPHINGOMYELINASE FAMILY MEMBER"/>
    <property type="match status" value="1"/>
</dbReference>
<dbReference type="EC" id="3.1.4.12" evidence="1"/>
<keyword evidence="3" id="KW-0540">Nuclease</keyword>
<dbReference type="InterPro" id="IPR017766">
    <property type="entry name" value="Sphingomyelinase/PLipase_C"/>
</dbReference>
<keyword evidence="4" id="KW-1185">Reference proteome</keyword>
<proteinExistence type="predicted"/>
<keyword evidence="2" id="KW-0378">Hydrolase</keyword>
<protein>
    <recommendedName>
        <fullName evidence="1">sphingomyelin phosphodiesterase</fullName>
        <ecNumber evidence="1">3.1.4.12</ecNumber>
    </recommendedName>
</protein>
<dbReference type="GO" id="GO:0004519">
    <property type="term" value="F:endonuclease activity"/>
    <property type="evidence" value="ECO:0007669"/>
    <property type="project" value="UniProtKB-KW"/>
</dbReference>
<name>A0A397TL63_9GLOM</name>
<keyword evidence="3" id="KW-0269">Exonuclease</keyword>
<evidence type="ECO:0000256" key="2">
    <source>
        <dbReference type="ARBA" id="ARBA00022801"/>
    </source>
</evidence>
<comment type="caution">
    <text evidence="3">The sequence shown here is derived from an EMBL/GenBank/DDBJ whole genome shotgun (WGS) entry which is preliminary data.</text>
</comment>
<dbReference type="Proteomes" id="UP000265703">
    <property type="component" value="Unassembled WGS sequence"/>
</dbReference>
<gene>
    <name evidence="3" type="ORF">C1645_731199</name>
</gene>
<evidence type="ECO:0000313" key="3">
    <source>
        <dbReference type="EMBL" id="RIA98990.1"/>
    </source>
</evidence>
<organism evidence="3 4">
    <name type="scientific">Glomus cerebriforme</name>
    <dbReference type="NCBI Taxonomy" id="658196"/>
    <lineage>
        <taxon>Eukaryota</taxon>
        <taxon>Fungi</taxon>
        <taxon>Fungi incertae sedis</taxon>
        <taxon>Mucoromycota</taxon>
        <taxon>Glomeromycotina</taxon>
        <taxon>Glomeromycetes</taxon>
        <taxon>Glomerales</taxon>
        <taxon>Glomeraceae</taxon>
        <taxon>Glomus</taxon>
    </lineage>
</organism>
<dbReference type="GO" id="GO:0005576">
    <property type="term" value="C:extracellular region"/>
    <property type="evidence" value="ECO:0007669"/>
    <property type="project" value="InterPro"/>
</dbReference>
<dbReference type="GO" id="GO:0005737">
    <property type="term" value="C:cytoplasm"/>
    <property type="evidence" value="ECO:0007669"/>
    <property type="project" value="TreeGrafter"/>
</dbReference>
<dbReference type="EMBL" id="QKYT01000008">
    <property type="protein sequence ID" value="RIA98990.1"/>
    <property type="molecule type" value="Genomic_DNA"/>
</dbReference>
<reference evidence="3 4" key="1">
    <citation type="submission" date="2018-06" db="EMBL/GenBank/DDBJ databases">
        <title>Comparative genomics reveals the genomic features of Rhizophagus irregularis, R. cerebriforme, R. diaphanum and Gigaspora rosea, and their symbiotic lifestyle signature.</title>
        <authorList>
            <person name="Morin E."/>
            <person name="San Clemente H."/>
            <person name="Chen E.C.H."/>
            <person name="De La Providencia I."/>
            <person name="Hainaut M."/>
            <person name="Kuo A."/>
            <person name="Kohler A."/>
            <person name="Murat C."/>
            <person name="Tang N."/>
            <person name="Roy S."/>
            <person name="Loubradou J."/>
            <person name="Henrissat B."/>
            <person name="Grigoriev I.V."/>
            <person name="Corradi N."/>
            <person name="Roux C."/>
            <person name="Martin F.M."/>
        </authorList>
    </citation>
    <scope>NUCLEOTIDE SEQUENCE [LARGE SCALE GENOMIC DNA]</scope>
    <source>
        <strain evidence="3 4">DAOM 227022</strain>
    </source>
</reference>
<dbReference type="OrthoDB" id="40902at2759"/>